<evidence type="ECO:0000256" key="1">
    <source>
        <dbReference type="SAM" id="MobiDB-lite"/>
    </source>
</evidence>
<feature type="compositionally biased region" description="Acidic residues" evidence="1">
    <location>
        <begin position="217"/>
        <end position="226"/>
    </location>
</feature>
<evidence type="ECO:0000313" key="2">
    <source>
        <dbReference type="EMBL" id="OCT97765.1"/>
    </source>
</evidence>
<accession>A0A974DUK5</accession>
<dbReference type="EMBL" id="CM004467">
    <property type="protein sequence ID" value="OCT97765.1"/>
    <property type="molecule type" value="Genomic_DNA"/>
</dbReference>
<protein>
    <submittedName>
        <fullName evidence="2">Uncharacterized protein</fullName>
    </submittedName>
</protein>
<sequence length="226" mass="26351">MGCKKFPTFIGNDEFITKWNHILTDCSICLMTLILEQKQNTYGTIKQDLTQLQTDLSVHHSHSDYEKFGANLQKRLHILEAEIMTYKNLKFTRDKTDYDTNRFYFWPNSPDSHYKKCNFRHTSTHKSILKTPGKYKMKKVSFSSTDADSFDVETNVSPEYCSASFSPQARHLSQATEVFSREAPSSTQMGTYTDSQENRQRPYNKRKGYSQTSFLNSEEEGERCYT</sequence>
<evidence type="ECO:0000313" key="3">
    <source>
        <dbReference type="Proteomes" id="UP000694892"/>
    </source>
</evidence>
<dbReference type="Proteomes" id="UP000694892">
    <property type="component" value="Chromosome 1S"/>
</dbReference>
<dbReference type="AlphaFoldDB" id="A0A974DUK5"/>
<proteinExistence type="predicted"/>
<feature type="compositionally biased region" description="Polar residues" evidence="1">
    <location>
        <begin position="175"/>
        <end position="195"/>
    </location>
</feature>
<organism evidence="2 3">
    <name type="scientific">Xenopus laevis</name>
    <name type="common">African clawed frog</name>
    <dbReference type="NCBI Taxonomy" id="8355"/>
    <lineage>
        <taxon>Eukaryota</taxon>
        <taxon>Metazoa</taxon>
        <taxon>Chordata</taxon>
        <taxon>Craniata</taxon>
        <taxon>Vertebrata</taxon>
        <taxon>Euteleostomi</taxon>
        <taxon>Amphibia</taxon>
        <taxon>Batrachia</taxon>
        <taxon>Anura</taxon>
        <taxon>Pipoidea</taxon>
        <taxon>Pipidae</taxon>
        <taxon>Xenopodinae</taxon>
        <taxon>Xenopus</taxon>
        <taxon>Xenopus</taxon>
    </lineage>
</organism>
<reference evidence="3" key="1">
    <citation type="journal article" date="2016" name="Nature">
        <title>Genome evolution in the allotetraploid frog Xenopus laevis.</title>
        <authorList>
            <person name="Session A.M."/>
            <person name="Uno Y."/>
            <person name="Kwon T."/>
            <person name="Chapman J.A."/>
            <person name="Toyoda A."/>
            <person name="Takahashi S."/>
            <person name="Fukui A."/>
            <person name="Hikosaka A."/>
            <person name="Suzuki A."/>
            <person name="Kondo M."/>
            <person name="van Heeringen S.J."/>
            <person name="Quigley I."/>
            <person name="Heinz S."/>
            <person name="Ogino H."/>
            <person name="Ochi H."/>
            <person name="Hellsten U."/>
            <person name="Lyons J.B."/>
            <person name="Simakov O."/>
            <person name="Putnam N."/>
            <person name="Stites J."/>
            <person name="Kuroki Y."/>
            <person name="Tanaka T."/>
            <person name="Michiue T."/>
            <person name="Watanabe M."/>
            <person name="Bogdanovic O."/>
            <person name="Lister R."/>
            <person name="Georgiou G."/>
            <person name="Paranjpe S.S."/>
            <person name="van Kruijsbergen I."/>
            <person name="Shu S."/>
            <person name="Carlson J."/>
            <person name="Kinoshita T."/>
            <person name="Ohta Y."/>
            <person name="Mawaribuchi S."/>
            <person name="Jenkins J."/>
            <person name="Grimwood J."/>
            <person name="Schmutz J."/>
            <person name="Mitros T."/>
            <person name="Mozaffari S.V."/>
            <person name="Suzuki Y."/>
            <person name="Haramoto Y."/>
            <person name="Yamamoto T.S."/>
            <person name="Takagi C."/>
            <person name="Heald R."/>
            <person name="Miller K."/>
            <person name="Haudenschild C."/>
            <person name="Kitzman J."/>
            <person name="Nakayama T."/>
            <person name="Izutsu Y."/>
            <person name="Robert J."/>
            <person name="Fortriede J."/>
            <person name="Burns K."/>
            <person name="Lotay V."/>
            <person name="Karimi K."/>
            <person name="Yasuoka Y."/>
            <person name="Dichmann D.S."/>
            <person name="Flajnik M.F."/>
            <person name="Houston D.W."/>
            <person name="Shendure J."/>
            <person name="DuPasquier L."/>
            <person name="Vize P.D."/>
            <person name="Zorn A.M."/>
            <person name="Ito M."/>
            <person name="Marcotte E.M."/>
            <person name="Wallingford J.B."/>
            <person name="Ito Y."/>
            <person name="Asashima M."/>
            <person name="Ueno N."/>
            <person name="Matsuda Y."/>
            <person name="Veenstra G.J."/>
            <person name="Fujiyama A."/>
            <person name="Harland R.M."/>
            <person name="Taira M."/>
            <person name="Rokhsar D.S."/>
        </authorList>
    </citation>
    <scope>NUCLEOTIDE SEQUENCE [LARGE SCALE GENOMIC DNA]</scope>
    <source>
        <strain evidence="3">J</strain>
    </source>
</reference>
<feature type="region of interest" description="Disordered" evidence="1">
    <location>
        <begin position="175"/>
        <end position="226"/>
    </location>
</feature>
<gene>
    <name evidence="2" type="ORF">XELAEV_18009994mg</name>
</gene>
<name>A0A974DUK5_XENLA</name>